<reference evidence="1" key="1">
    <citation type="submission" date="2013-08" db="EMBL/GenBank/DDBJ databases">
        <title>Gene expansion shapes genome architecture in the human pathogen Lichtheimia corymbifera: an evolutionary genomics analysis in the ancient terrestrial Mucorales (Mucoromycotina).</title>
        <authorList>
            <person name="Schwartze V.U."/>
            <person name="Winter S."/>
            <person name="Shelest E."/>
            <person name="Marcet-Houben M."/>
            <person name="Horn F."/>
            <person name="Wehner S."/>
            <person name="Hoffmann K."/>
            <person name="Riege K."/>
            <person name="Sammeth M."/>
            <person name="Nowrousian M."/>
            <person name="Valiante V."/>
            <person name="Linde J."/>
            <person name="Jacobsen I.D."/>
            <person name="Marz M."/>
            <person name="Brakhage A.A."/>
            <person name="Gabaldon T."/>
            <person name="Bocker S."/>
            <person name="Voigt K."/>
        </authorList>
    </citation>
    <scope>NUCLEOTIDE SEQUENCE [LARGE SCALE GENOMIC DNA]</scope>
    <source>
        <strain evidence="1">FSU 9682</strain>
    </source>
</reference>
<organism evidence="1 2">
    <name type="scientific">Lichtheimia corymbifera JMRC:FSU:9682</name>
    <dbReference type="NCBI Taxonomy" id="1263082"/>
    <lineage>
        <taxon>Eukaryota</taxon>
        <taxon>Fungi</taxon>
        <taxon>Fungi incertae sedis</taxon>
        <taxon>Mucoromycota</taxon>
        <taxon>Mucoromycotina</taxon>
        <taxon>Mucoromycetes</taxon>
        <taxon>Mucorales</taxon>
        <taxon>Lichtheimiaceae</taxon>
        <taxon>Lichtheimia</taxon>
    </lineage>
</organism>
<comment type="caution">
    <text evidence="1">The sequence shown here is derived from an EMBL/GenBank/DDBJ whole genome shotgun (WGS) entry which is preliminary data.</text>
</comment>
<dbReference type="AlphaFoldDB" id="A0A068SE24"/>
<dbReference type="Proteomes" id="UP000027586">
    <property type="component" value="Unassembled WGS sequence"/>
</dbReference>
<evidence type="ECO:0000313" key="1">
    <source>
        <dbReference type="EMBL" id="CDH60270.1"/>
    </source>
</evidence>
<proteinExistence type="predicted"/>
<keyword evidence="2" id="KW-1185">Reference proteome</keyword>
<dbReference type="VEuPathDB" id="FungiDB:LCOR_11057.1"/>
<gene>
    <name evidence="1" type="ORF">LCOR_11057.1</name>
</gene>
<evidence type="ECO:0000313" key="2">
    <source>
        <dbReference type="Proteomes" id="UP000027586"/>
    </source>
</evidence>
<protein>
    <submittedName>
        <fullName evidence="1">Uncharacterized protein</fullName>
    </submittedName>
</protein>
<accession>A0A068SE24</accession>
<name>A0A068SE24_9FUNG</name>
<dbReference type="EMBL" id="CBTN010000087">
    <property type="protein sequence ID" value="CDH60270.1"/>
    <property type="molecule type" value="Genomic_DNA"/>
</dbReference>
<sequence>MMVSVLVATWKAITTWAIVLYMGYCMEVYPWRQGWDYDEAVSHQWRLLLGSRGNTQQRRWLYGIWRNQQPRHTCKRLPQILVILTYHPIYGVAINKIFGEGVPLSIRLNQDIPIQARWINDPILAFSEVAIGGVHIPQHTYGRGWRGDIISR</sequence>